<dbReference type="Gene3D" id="3.30.40.10">
    <property type="entry name" value="Zinc/RING finger domain, C3HC4 (zinc finger)"/>
    <property type="match status" value="1"/>
</dbReference>
<keyword evidence="13" id="KW-1185">Reference proteome</keyword>
<evidence type="ECO:0000256" key="9">
    <source>
        <dbReference type="RuleBase" id="RU367105"/>
    </source>
</evidence>
<dbReference type="Pfam" id="PF21718">
    <property type="entry name" value="KH_DTX3L"/>
    <property type="match status" value="1"/>
</dbReference>
<reference evidence="12" key="1">
    <citation type="journal article" date="2022" name="bioRxiv">
        <title>Sequencing and chromosome-scale assembly of the giantPleurodeles waltlgenome.</title>
        <authorList>
            <person name="Brown T."/>
            <person name="Elewa A."/>
            <person name="Iarovenko S."/>
            <person name="Subramanian E."/>
            <person name="Araus A.J."/>
            <person name="Petzold A."/>
            <person name="Susuki M."/>
            <person name="Suzuki K.-i.T."/>
            <person name="Hayashi T."/>
            <person name="Toyoda A."/>
            <person name="Oliveira C."/>
            <person name="Osipova E."/>
            <person name="Leigh N.D."/>
            <person name="Simon A."/>
            <person name="Yun M.H."/>
        </authorList>
    </citation>
    <scope>NUCLEOTIDE SEQUENCE</scope>
    <source>
        <strain evidence="12">20211129_DDA</strain>
        <tissue evidence="12">Liver</tissue>
    </source>
</reference>
<dbReference type="InterPro" id="IPR013083">
    <property type="entry name" value="Znf_RING/FYVE/PHD"/>
</dbReference>
<organism evidence="12 13">
    <name type="scientific">Pleurodeles waltl</name>
    <name type="common">Iberian ribbed newt</name>
    <dbReference type="NCBI Taxonomy" id="8319"/>
    <lineage>
        <taxon>Eukaryota</taxon>
        <taxon>Metazoa</taxon>
        <taxon>Chordata</taxon>
        <taxon>Craniata</taxon>
        <taxon>Vertebrata</taxon>
        <taxon>Euteleostomi</taxon>
        <taxon>Amphibia</taxon>
        <taxon>Batrachia</taxon>
        <taxon>Caudata</taxon>
        <taxon>Salamandroidea</taxon>
        <taxon>Salamandridae</taxon>
        <taxon>Pleurodelinae</taxon>
        <taxon>Pleurodeles</taxon>
    </lineage>
</organism>
<feature type="region of interest" description="Disordered" evidence="10">
    <location>
        <begin position="790"/>
        <end position="809"/>
    </location>
</feature>
<dbReference type="Pfam" id="PF18102">
    <property type="entry name" value="DTC"/>
    <property type="match status" value="1"/>
</dbReference>
<dbReference type="SMART" id="SM00184">
    <property type="entry name" value="RING"/>
    <property type="match status" value="1"/>
</dbReference>
<accession>A0AAV7SBY6</accession>
<comment type="catalytic activity">
    <reaction evidence="1 9">
        <text>S-ubiquitinyl-[E2 ubiquitin-conjugating enzyme]-L-cysteine + [acceptor protein]-L-lysine = [E2 ubiquitin-conjugating enzyme]-L-cysteine + N(6)-ubiquitinyl-[acceptor protein]-L-lysine.</text>
        <dbReference type="EC" id="2.3.2.27"/>
    </reaction>
</comment>
<dbReference type="PANTHER" id="PTHR12622">
    <property type="entry name" value="DELTEX-RELATED"/>
    <property type="match status" value="1"/>
</dbReference>
<dbReference type="Proteomes" id="UP001066276">
    <property type="component" value="Chromosome 4_2"/>
</dbReference>
<evidence type="ECO:0000256" key="8">
    <source>
        <dbReference type="PROSITE-ProRule" id="PRU00175"/>
    </source>
</evidence>
<keyword evidence="6 8" id="KW-0863">Zinc-finger</keyword>
<keyword evidence="7 9" id="KW-0862">Zinc</keyword>
<dbReference type="GO" id="GO:0061630">
    <property type="term" value="F:ubiquitin protein ligase activity"/>
    <property type="evidence" value="ECO:0007669"/>
    <property type="project" value="UniProtKB-UniRule"/>
</dbReference>
<dbReference type="InterPro" id="IPR039399">
    <property type="entry name" value="Deltex_C_sf"/>
</dbReference>
<dbReference type="GO" id="GO:0005737">
    <property type="term" value="C:cytoplasm"/>
    <property type="evidence" value="ECO:0007669"/>
    <property type="project" value="UniProtKB-SubCell"/>
</dbReference>
<protein>
    <recommendedName>
        <fullName evidence="9">E3 ubiquitin-protein ligase</fullName>
        <ecNumber evidence="9">2.3.2.27</ecNumber>
    </recommendedName>
</protein>
<evidence type="ECO:0000256" key="2">
    <source>
        <dbReference type="ARBA" id="ARBA00004906"/>
    </source>
</evidence>
<sequence length="860" mass="96653">MRPWPTLETGGGSRGWNPGVQEEQQKHRHTDESGPAEGVKMAAAPDRDPEPMEVDSAQDDGPEKHWLLVRGLTATHLKSTEIRKLQKSLQSLLLACKLGEVHHISWGKEMDCLQVEFSCHKQVVENITLQYEGEPHLTCSKGELPSPGLNSGGHTTRKSASESRKLKHDVHCLLVRGIAEGEINNPAKIEECIQNLCRVLQLEVQKVSKGKEPGSLLVQFNCTSGERCVKNIILETDLKSNFPVSSGELNLRGDGFNNTQEQNRENAEQRSPDVVNSPGTRGNPLLHMQTTVEWNLHTVELPLRAKVIELIKSSNLKYTASSNETVILKGSFEDMALFNQMVIALHNNVFGEKTPDRREGGPNTTRGTFTEDQNVEAILSEKQAQNQLRLSLFHYEYLNHAYPDKISIFKNRHKVDIQPEVLLSFIDQLPGRPHHNAAAQEAFTQIFQALIKDLGRTKVSIADSERTKVVSTFEEIREKKPSFILNELEGAFMITGPVDGLKQVETELMDLLKAKSTRNVALRIRHELTAKFTAMEIPKAHWELLENLFQKELDTIRANYHIQIKCQVQSSGDNVQIVTENKNSATDLSGNALQAFASMYQHAITSCTVMNVDTDYSNRVRDLYRKMQPTYSSVKLITSRGGELSLIGMPPHVESAVRYIKKQLGDKVFLNQHRELWEDSVRSGSRAVAKELTAAASSQEEENCSICLDAFTNKITTKCKHSFCKECWERAISTNSQCPICKTVYGEMKGNQPDGRMTHVIQEKTPLPGFGYQCGTIEISYVFHDGVQSDNHPNPGQRYTGTTRHAYLPDNPEGREVLRMLYKAFHQKLTFTIGESRTTGEKNTVTWNDIHHKTSIRSAS</sequence>
<evidence type="ECO:0000313" key="13">
    <source>
        <dbReference type="Proteomes" id="UP001066276"/>
    </source>
</evidence>
<dbReference type="PROSITE" id="PS50089">
    <property type="entry name" value="ZF_RING_2"/>
    <property type="match status" value="1"/>
</dbReference>
<evidence type="ECO:0000256" key="7">
    <source>
        <dbReference type="ARBA" id="ARBA00022833"/>
    </source>
</evidence>
<evidence type="ECO:0000256" key="1">
    <source>
        <dbReference type="ARBA" id="ARBA00000900"/>
    </source>
</evidence>
<dbReference type="InterPro" id="IPR039398">
    <property type="entry name" value="Deltex_fam"/>
</dbReference>
<dbReference type="GO" id="GO:0007219">
    <property type="term" value="P:Notch signaling pathway"/>
    <property type="evidence" value="ECO:0007669"/>
    <property type="project" value="InterPro"/>
</dbReference>
<comment type="subcellular location">
    <subcellularLocation>
        <location evidence="9">Cytoplasm</location>
    </subcellularLocation>
</comment>
<feature type="compositionally biased region" description="Basic and acidic residues" evidence="10">
    <location>
        <begin position="23"/>
        <end position="32"/>
    </location>
</feature>
<evidence type="ECO:0000256" key="6">
    <source>
        <dbReference type="ARBA" id="ARBA00022771"/>
    </source>
</evidence>
<feature type="compositionally biased region" description="Basic and acidic residues" evidence="10">
    <location>
        <begin position="262"/>
        <end position="271"/>
    </location>
</feature>
<evidence type="ECO:0000256" key="5">
    <source>
        <dbReference type="ARBA" id="ARBA00022723"/>
    </source>
</evidence>
<dbReference type="InterPro" id="IPR039396">
    <property type="entry name" value="Deltex_C"/>
</dbReference>
<dbReference type="InterPro" id="IPR001841">
    <property type="entry name" value="Znf_RING"/>
</dbReference>
<dbReference type="EMBL" id="JANPWB010000008">
    <property type="protein sequence ID" value="KAJ1160708.1"/>
    <property type="molecule type" value="Genomic_DNA"/>
</dbReference>
<name>A0AAV7SBY6_PLEWA</name>
<keyword evidence="5 9" id="KW-0479">Metal-binding</keyword>
<evidence type="ECO:0000313" key="12">
    <source>
        <dbReference type="EMBL" id="KAJ1160708.1"/>
    </source>
</evidence>
<dbReference type="GO" id="GO:0008270">
    <property type="term" value="F:zinc ion binding"/>
    <property type="evidence" value="ECO:0007669"/>
    <property type="project" value="UniProtKB-KW"/>
</dbReference>
<keyword evidence="9" id="KW-0963">Cytoplasm</keyword>
<dbReference type="Gene3D" id="3.30.390.130">
    <property type="match status" value="1"/>
</dbReference>
<dbReference type="Pfam" id="PF13923">
    <property type="entry name" value="zf-C3HC4_2"/>
    <property type="match status" value="1"/>
</dbReference>
<evidence type="ECO:0000256" key="4">
    <source>
        <dbReference type="ARBA" id="ARBA00022679"/>
    </source>
</evidence>
<keyword evidence="4 9" id="KW-0808">Transferase</keyword>
<feature type="domain" description="RING-type" evidence="11">
    <location>
        <begin position="704"/>
        <end position="742"/>
    </location>
</feature>
<feature type="region of interest" description="Disordered" evidence="10">
    <location>
        <begin position="1"/>
        <end position="59"/>
    </location>
</feature>
<evidence type="ECO:0000256" key="3">
    <source>
        <dbReference type="ARBA" id="ARBA00009413"/>
    </source>
</evidence>
<evidence type="ECO:0000259" key="11">
    <source>
        <dbReference type="PROSITE" id="PS50089"/>
    </source>
</evidence>
<feature type="region of interest" description="Disordered" evidence="10">
    <location>
        <begin position="249"/>
        <end position="284"/>
    </location>
</feature>
<dbReference type="SUPFAM" id="SSF57850">
    <property type="entry name" value="RING/U-box"/>
    <property type="match status" value="1"/>
</dbReference>
<proteinExistence type="inferred from homology"/>
<gene>
    <name evidence="12" type="ORF">NDU88_001201</name>
</gene>
<dbReference type="CDD" id="cd09633">
    <property type="entry name" value="Deltex_C"/>
    <property type="match status" value="1"/>
</dbReference>
<dbReference type="AlphaFoldDB" id="A0AAV7SBY6"/>
<feature type="region of interest" description="Disordered" evidence="10">
    <location>
        <begin position="142"/>
        <end position="163"/>
    </location>
</feature>
<dbReference type="EC" id="2.3.2.27" evidence="9"/>
<feature type="compositionally biased region" description="Polar residues" evidence="10">
    <location>
        <begin position="790"/>
        <end position="803"/>
    </location>
</feature>
<comment type="pathway">
    <text evidence="2 9">Protein modification; protein ubiquitination.</text>
</comment>
<dbReference type="InterPro" id="IPR048409">
    <property type="entry name" value="DTX3L_KH-like"/>
</dbReference>
<evidence type="ECO:0000256" key="10">
    <source>
        <dbReference type="SAM" id="MobiDB-lite"/>
    </source>
</evidence>
<dbReference type="GO" id="GO:0016567">
    <property type="term" value="P:protein ubiquitination"/>
    <property type="evidence" value="ECO:0007669"/>
    <property type="project" value="UniProtKB-UniRule"/>
</dbReference>
<comment type="similarity">
    <text evidence="3 9">Belongs to the Deltex family.</text>
</comment>
<comment type="caution">
    <text evidence="12">The sequence shown here is derived from an EMBL/GenBank/DDBJ whole genome shotgun (WGS) entry which is preliminary data.</text>
</comment>